<dbReference type="PROSITE" id="PS50005">
    <property type="entry name" value="TPR"/>
    <property type="match status" value="5"/>
</dbReference>
<evidence type="ECO:0000259" key="5">
    <source>
        <dbReference type="Pfam" id="PF13525"/>
    </source>
</evidence>
<evidence type="ECO:0000256" key="4">
    <source>
        <dbReference type="PROSITE-ProRule" id="PRU00339"/>
    </source>
</evidence>
<protein>
    <submittedName>
        <fullName evidence="6">Tetratricopeptide repeat protein</fullName>
    </submittedName>
</protein>
<keyword evidence="1" id="KW-0732">Signal</keyword>
<dbReference type="InterPro" id="IPR011990">
    <property type="entry name" value="TPR-like_helical_dom_sf"/>
</dbReference>
<feature type="repeat" description="TPR" evidence="4">
    <location>
        <begin position="601"/>
        <end position="634"/>
    </location>
</feature>
<dbReference type="Pfam" id="PF13174">
    <property type="entry name" value="TPR_6"/>
    <property type="match status" value="2"/>
</dbReference>
<reference evidence="6" key="1">
    <citation type="journal article" date="2020" name="mSystems">
        <title>Genome- and Community-Level Interaction Insights into Carbon Utilization and Element Cycling Functions of Hydrothermarchaeota in Hydrothermal Sediment.</title>
        <authorList>
            <person name="Zhou Z."/>
            <person name="Liu Y."/>
            <person name="Xu W."/>
            <person name="Pan J."/>
            <person name="Luo Z.H."/>
            <person name="Li M."/>
        </authorList>
    </citation>
    <scope>NUCLEOTIDE SEQUENCE [LARGE SCALE GENOMIC DNA]</scope>
    <source>
        <strain evidence="6">SpSt-774</strain>
    </source>
</reference>
<evidence type="ECO:0000256" key="3">
    <source>
        <dbReference type="ARBA" id="ARBA00022803"/>
    </source>
</evidence>
<dbReference type="AlphaFoldDB" id="A0A7C4TE30"/>
<feature type="repeat" description="TPR" evidence="4">
    <location>
        <begin position="527"/>
        <end position="560"/>
    </location>
</feature>
<accession>A0A7C4TE30</accession>
<comment type="caution">
    <text evidence="6">The sequence shown here is derived from an EMBL/GenBank/DDBJ whole genome shotgun (WGS) entry which is preliminary data.</text>
</comment>
<feature type="repeat" description="TPR" evidence="4">
    <location>
        <begin position="747"/>
        <end position="780"/>
    </location>
</feature>
<feature type="repeat" description="TPR" evidence="4">
    <location>
        <begin position="154"/>
        <end position="187"/>
    </location>
</feature>
<dbReference type="Pfam" id="PF13432">
    <property type="entry name" value="TPR_16"/>
    <property type="match status" value="3"/>
</dbReference>
<keyword evidence="2" id="KW-0677">Repeat</keyword>
<sequence>MILILFLITIDYQQLVTDYGIAHNLFLQEDYNQALKYFDAILKRYKGTEFEDEIRFRVAECYFNLKDYPNAKANFEHILRNSKFSYLEPECLYAIGLIDILQNNFKEAETVLQQLLKNPAYQEEERANFALGVLYYFRGSYEEARDKLAGLNLLEAKFYYGKSLSRLGNPLEAVKAFKEIIDQAPNTPIATLAEFSRAEALFFNKDFDGARVKFNDFITRYPKSPLIDYAHFFYAASLIHYGNYASASEHLLPLTRHSDNLLAAHAGYFLGICRMNLGDGPGAVSSFQKVRADYPNTNISTFANLQLTRALLAHGDTVQALTSSAQLATMFASGELASVGEYLTGMIYFKKKDYINAANFFESLISKYASSSLREPAASMFLYSLINTKEFERAITFGSKYLKDFPEEKNEWRGRTYYFLGEAYYYANNFTEAEKCYLLTTKDYFGLELNPYAKLGLAYALYHQNRQKEALEIFENMSKVPYEDSALVMTIYLGMGYTQYNLSEFMKSRETFEALANTFPNDERCAVPALFYAGMSYYNLEYYANAIECWEKLIQNFPNATKSAEAGFRAGDTYFKALEYDKARSLFRWVVENHPSDDFARSSQLALAQSYYNQKNYDEAIREFQKFLDLFPTAEEATAARKGMEMCYYQKGLESTEAMQDFVERFPQSELAADGQYQIASKFFDDKNYERAMEEFVKVVVNFPSSSYAPDALLLAAECAVNIENWLKATELYERYLGYFPKGKERDAVYFNLGTAYFNLKDYGKALNNFKVVVDSFPNSQYLDNARHNIEVCKKYLGEAGVMTGSEGIQTDSLKEKK</sequence>
<feature type="domain" description="Outer membrane lipoprotein BamD-like" evidence="5">
    <location>
        <begin position="566"/>
        <end position="712"/>
    </location>
</feature>
<evidence type="ECO:0000256" key="1">
    <source>
        <dbReference type="ARBA" id="ARBA00022729"/>
    </source>
</evidence>
<proteinExistence type="predicted"/>
<dbReference type="InterPro" id="IPR039565">
    <property type="entry name" value="BamD-like"/>
</dbReference>
<dbReference type="SUPFAM" id="SSF48452">
    <property type="entry name" value="TPR-like"/>
    <property type="match status" value="4"/>
</dbReference>
<dbReference type="PANTHER" id="PTHR45586">
    <property type="entry name" value="TPR REPEAT-CONTAINING PROTEIN PA4667"/>
    <property type="match status" value="1"/>
</dbReference>
<name>A0A7C4TE30_UNCW3</name>
<organism evidence="6">
    <name type="scientific">candidate division WOR-3 bacterium</name>
    <dbReference type="NCBI Taxonomy" id="2052148"/>
    <lineage>
        <taxon>Bacteria</taxon>
        <taxon>Bacteria division WOR-3</taxon>
    </lineage>
</organism>
<keyword evidence="3 4" id="KW-0802">TPR repeat</keyword>
<feature type="repeat" description="TPR" evidence="4">
    <location>
        <begin position="564"/>
        <end position="597"/>
    </location>
</feature>
<dbReference type="Pfam" id="PF13525">
    <property type="entry name" value="YfiO"/>
    <property type="match status" value="2"/>
</dbReference>
<dbReference type="InterPro" id="IPR051012">
    <property type="entry name" value="CellSynth/LPSAsmb/PSIAsmb"/>
</dbReference>
<dbReference type="SMART" id="SM00028">
    <property type="entry name" value="TPR"/>
    <property type="match status" value="16"/>
</dbReference>
<dbReference type="InterPro" id="IPR013105">
    <property type="entry name" value="TPR_2"/>
</dbReference>
<evidence type="ECO:0000313" key="6">
    <source>
        <dbReference type="EMBL" id="HGV97550.1"/>
    </source>
</evidence>
<dbReference type="PANTHER" id="PTHR45586:SF1">
    <property type="entry name" value="LIPOPOLYSACCHARIDE ASSEMBLY PROTEIN B"/>
    <property type="match status" value="1"/>
</dbReference>
<dbReference type="EMBL" id="DTGZ01000083">
    <property type="protein sequence ID" value="HGV97550.1"/>
    <property type="molecule type" value="Genomic_DNA"/>
</dbReference>
<feature type="domain" description="Outer membrane lipoprotein BamD-like" evidence="5">
    <location>
        <begin position="168"/>
        <end position="240"/>
    </location>
</feature>
<evidence type="ECO:0000256" key="2">
    <source>
        <dbReference type="ARBA" id="ARBA00022737"/>
    </source>
</evidence>
<gene>
    <name evidence="6" type="ORF">ENV60_04575</name>
</gene>
<dbReference type="Gene3D" id="1.25.40.10">
    <property type="entry name" value="Tetratricopeptide repeat domain"/>
    <property type="match status" value="7"/>
</dbReference>
<dbReference type="Pfam" id="PF07719">
    <property type="entry name" value="TPR_2"/>
    <property type="match status" value="1"/>
</dbReference>
<dbReference type="InterPro" id="IPR019734">
    <property type="entry name" value="TPR_rpt"/>
</dbReference>